<keyword evidence="2" id="KW-1185">Reference proteome</keyword>
<dbReference type="EMBL" id="CM040456">
    <property type="protein sequence ID" value="MCI4376030.1"/>
    <property type="molecule type" value="Genomic_DNA"/>
</dbReference>
<evidence type="ECO:0000313" key="1">
    <source>
        <dbReference type="EMBL" id="MCI4376030.1"/>
    </source>
</evidence>
<protein>
    <submittedName>
        <fullName evidence="1">Uncharacterized protein</fullName>
    </submittedName>
</protein>
<organism evidence="1 2">
    <name type="scientific">Pangasianodon gigas</name>
    <name type="common">Mekong giant catfish</name>
    <name type="synonym">Pangasius gigas</name>
    <dbReference type="NCBI Taxonomy" id="30993"/>
    <lineage>
        <taxon>Eukaryota</taxon>
        <taxon>Metazoa</taxon>
        <taxon>Chordata</taxon>
        <taxon>Craniata</taxon>
        <taxon>Vertebrata</taxon>
        <taxon>Euteleostomi</taxon>
        <taxon>Actinopterygii</taxon>
        <taxon>Neopterygii</taxon>
        <taxon>Teleostei</taxon>
        <taxon>Ostariophysi</taxon>
        <taxon>Siluriformes</taxon>
        <taxon>Pangasiidae</taxon>
        <taxon>Pangasianodon</taxon>
    </lineage>
</organism>
<accession>A0ACC5WBK3</accession>
<dbReference type="Proteomes" id="UP000829447">
    <property type="component" value="Linkage Group LG3"/>
</dbReference>
<evidence type="ECO:0000313" key="2">
    <source>
        <dbReference type="Proteomes" id="UP000829447"/>
    </source>
</evidence>
<sequence length="419" mass="47458">MTFRLQAAQRFLYQRTSTWQDTATVLLRRAGGMGFDKYLFVMKPQELDLLDLTPFYRSLLEAWRVFSLSRMPDAAAGVWLLEEPLFNNPLLQSRMLSSASLCSRLRTAGCMKLGHLVSIDPAALAERTGIRSRPTLDQLTAEIRRSLPAGYQEFLNGAPAITQWKGGGHYDFPTLLVSAAVEEWRENERLLLSFTTPELGTFELAGKKALYTLCVKVCHARSLAGVSASKWTELFGNDSSPKGCWRSLYKRPIDKRTGDLQWRIVHGAIATNRHRVHLDPSVGEGCPFCSETESLFHLFVECKRLKNLLSLLKQWFSVLGGVFSLQEEEVRESRHSYAPNAGKDIPMAKSTNNMGSNSLQAQTSANITNKSPEEMRKIFIDRAKKIDTISRAGFPLAFLFFNIFYWVLYKILRHDVHKP</sequence>
<gene>
    <name evidence="1" type="ORF">PGIGA_G00183470</name>
</gene>
<name>A0ACC5WBK3_PANGG</name>
<reference evidence="1 2" key="1">
    <citation type="journal article" date="2022" name="bioRxiv">
        <title>An ancient truncated duplication of the anti-Mullerian hormone receptor type 2 gene is a potential conserved master sex determinant in the Pangasiidae catfish family.</title>
        <authorList>
            <person name="Wen M."/>
            <person name="Pan Q."/>
            <person name="Jouanno E."/>
            <person name="Montfort J."/>
            <person name="Zahm M."/>
            <person name="Cabau C."/>
            <person name="Klopp C."/>
            <person name="Iampietro C."/>
            <person name="Roques C."/>
            <person name="Bouchez O."/>
            <person name="Castinel A."/>
            <person name="Donnadieu C."/>
            <person name="Parrinello H."/>
            <person name="Poncet C."/>
            <person name="Belmonte E."/>
            <person name="Gautier V."/>
            <person name="Avarre J.-C."/>
            <person name="Dugue R."/>
            <person name="Gustiano R."/>
            <person name="Ha T.T.T."/>
            <person name="Campet M."/>
            <person name="Sriphairoj K."/>
            <person name="Ribolli J."/>
            <person name="de Almeida F.L."/>
            <person name="Desvignes T."/>
            <person name="Postlethwait J.H."/>
            <person name="Bucao C.F."/>
            <person name="Robinson-Rechavi M."/>
            <person name="Bobe J."/>
            <person name="Herpin A."/>
            <person name="Guiguen Y."/>
        </authorList>
    </citation>
    <scope>NUCLEOTIDE SEQUENCE [LARGE SCALE GENOMIC DNA]</scope>
    <source>
        <strain evidence="1">YG-Dec2019</strain>
    </source>
</reference>
<proteinExistence type="predicted"/>
<comment type="caution">
    <text evidence="1">The sequence shown here is derived from an EMBL/GenBank/DDBJ whole genome shotgun (WGS) entry which is preliminary data.</text>
</comment>